<comment type="similarity">
    <text evidence="2 13">Belongs to the mitochondrial carrier (TC 2.A.29) family.</text>
</comment>
<keyword evidence="3 13" id="KW-0813">Transport</keyword>
<dbReference type="Proteomes" id="UP000694680">
    <property type="component" value="Chromosome 5"/>
</dbReference>
<comment type="subcellular location">
    <subcellularLocation>
        <location evidence="1">Membrane</location>
        <topology evidence="1">Multi-pass membrane protein</topology>
    </subcellularLocation>
</comment>
<evidence type="ECO:0000256" key="2">
    <source>
        <dbReference type="ARBA" id="ARBA00006375"/>
    </source>
</evidence>
<evidence type="ECO:0000256" key="9">
    <source>
        <dbReference type="ARBA" id="ARBA00037638"/>
    </source>
</evidence>
<dbReference type="PROSITE" id="PS50920">
    <property type="entry name" value="SOLCAR"/>
    <property type="match status" value="1"/>
</dbReference>
<accession>A0A8C5D519</accession>
<evidence type="ECO:0000256" key="13">
    <source>
        <dbReference type="RuleBase" id="RU000488"/>
    </source>
</evidence>
<evidence type="ECO:0000256" key="10">
    <source>
        <dbReference type="ARBA" id="ARBA00039950"/>
    </source>
</evidence>
<evidence type="ECO:0000256" key="5">
    <source>
        <dbReference type="ARBA" id="ARBA00022737"/>
    </source>
</evidence>
<evidence type="ECO:0000256" key="7">
    <source>
        <dbReference type="ARBA" id="ARBA00023136"/>
    </source>
</evidence>
<dbReference type="Ensembl" id="ENSGWIT00000002288.1">
    <property type="protein sequence ID" value="ENSGWIP00000002124.1"/>
    <property type="gene ID" value="ENSGWIG00000001166.1"/>
</dbReference>
<feature type="repeat" description="Solcar" evidence="12">
    <location>
        <begin position="10"/>
        <end position="91"/>
    </location>
</feature>
<organism evidence="14 15">
    <name type="scientific">Gouania willdenowi</name>
    <name type="common">Blunt-snouted clingfish</name>
    <name type="synonym">Lepadogaster willdenowi</name>
    <dbReference type="NCBI Taxonomy" id="441366"/>
    <lineage>
        <taxon>Eukaryota</taxon>
        <taxon>Metazoa</taxon>
        <taxon>Chordata</taxon>
        <taxon>Craniata</taxon>
        <taxon>Vertebrata</taxon>
        <taxon>Euteleostomi</taxon>
        <taxon>Actinopterygii</taxon>
        <taxon>Neopterygii</taxon>
        <taxon>Teleostei</taxon>
        <taxon>Neoteleostei</taxon>
        <taxon>Acanthomorphata</taxon>
        <taxon>Ovalentaria</taxon>
        <taxon>Blenniimorphae</taxon>
        <taxon>Blenniiformes</taxon>
        <taxon>Gobiesocoidei</taxon>
        <taxon>Gobiesocidae</taxon>
        <taxon>Gobiesocinae</taxon>
        <taxon>Gouania</taxon>
    </lineage>
</organism>
<dbReference type="PANTHER" id="PTHR45667">
    <property type="entry name" value="S-ADENOSYLMETHIONINE MITOCHONDRIAL CARRIER PROTEIN"/>
    <property type="match status" value="1"/>
</dbReference>
<sequence length="98" mass="11149">MILNTYLVRQALFSQLHMLSNSYRVACLIRVPTEVIKQRTQASPSSSTRSVLLATLREEGVRGLYRGYGSTVLREVGFIHSFFLFNSLTLHTALCHFK</sequence>
<comment type="catalytic activity">
    <reaction evidence="8">
        <text>S-adenosyl-L-homocysteine(out) + S-adenosyl-L-methionine(in) = S-adenosyl-L-homocysteine(in) + S-adenosyl-L-methionine(out)</text>
        <dbReference type="Rhea" id="RHEA:75479"/>
        <dbReference type="ChEBI" id="CHEBI:57856"/>
        <dbReference type="ChEBI" id="CHEBI:59789"/>
    </reaction>
</comment>
<evidence type="ECO:0000313" key="14">
    <source>
        <dbReference type="Ensembl" id="ENSGWIP00000002124.1"/>
    </source>
</evidence>
<evidence type="ECO:0000256" key="4">
    <source>
        <dbReference type="ARBA" id="ARBA00022692"/>
    </source>
</evidence>
<keyword evidence="5" id="KW-0677">Repeat</keyword>
<comment type="function">
    <text evidence="9">Mitochondrial S-adenosyl-L-methionine/S-adenosyl-L-homocysteine antiporter. Mediates the exchange of cytosolic S-adenosyl-L-methionine, the predominant methyl-group donor for macromolecule methylation processes, for mitochondrial S-adenosylhomocysteine(SAH), a by-product of methylation reactions.</text>
</comment>
<proteinExistence type="inferred from homology"/>
<evidence type="ECO:0000256" key="3">
    <source>
        <dbReference type="ARBA" id="ARBA00022448"/>
    </source>
</evidence>
<evidence type="ECO:0000256" key="6">
    <source>
        <dbReference type="ARBA" id="ARBA00022989"/>
    </source>
</evidence>
<evidence type="ECO:0000256" key="8">
    <source>
        <dbReference type="ARBA" id="ARBA00035847"/>
    </source>
</evidence>
<evidence type="ECO:0000256" key="11">
    <source>
        <dbReference type="ARBA" id="ARBA00041876"/>
    </source>
</evidence>
<dbReference type="InterPro" id="IPR023395">
    <property type="entry name" value="MCP_dom_sf"/>
</dbReference>
<evidence type="ECO:0000256" key="1">
    <source>
        <dbReference type="ARBA" id="ARBA00004141"/>
    </source>
</evidence>
<dbReference type="GO" id="GO:0016020">
    <property type="term" value="C:membrane"/>
    <property type="evidence" value="ECO:0007669"/>
    <property type="project" value="UniProtKB-SubCell"/>
</dbReference>
<evidence type="ECO:0000256" key="12">
    <source>
        <dbReference type="PROSITE-ProRule" id="PRU00282"/>
    </source>
</evidence>
<name>A0A8C5D519_GOUWI</name>
<reference evidence="14" key="2">
    <citation type="submission" date="2025-08" db="UniProtKB">
        <authorList>
            <consortium name="Ensembl"/>
        </authorList>
    </citation>
    <scope>IDENTIFICATION</scope>
</reference>
<keyword evidence="6" id="KW-1133">Transmembrane helix</keyword>
<reference evidence="14" key="1">
    <citation type="submission" date="2020-06" db="EMBL/GenBank/DDBJ databases">
        <authorList>
            <consortium name="Wellcome Sanger Institute Data Sharing"/>
        </authorList>
    </citation>
    <scope>NUCLEOTIDE SEQUENCE [LARGE SCALE GENOMIC DNA]</scope>
</reference>
<dbReference type="InterPro" id="IPR018108">
    <property type="entry name" value="MCP_transmembrane"/>
</dbReference>
<dbReference type="SUPFAM" id="SSF103506">
    <property type="entry name" value="Mitochondrial carrier"/>
    <property type="match status" value="1"/>
</dbReference>
<dbReference type="Pfam" id="PF00153">
    <property type="entry name" value="Mito_carr"/>
    <property type="match status" value="1"/>
</dbReference>
<dbReference type="AlphaFoldDB" id="A0A8C5D519"/>
<keyword evidence="15" id="KW-1185">Reference proteome</keyword>
<dbReference type="Gene3D" id="1.50.40.10">
    <property type="entry name" value="Mitochondrial carrier domain"/>
    <property type="match status" value="1"/>
</dbReference>
<keyword evidence="4 12" id="KW-0812">Transmembrane</keyword>
<protein>
    <recommendedName>
        <fullName evidence="10">Mitochondrial S-adenosylmethionine carrier protein</fullName>
    </recommendedName>
    <alternativeName>
        <fullName evidence="11">Solute carrier family 25 member 26</fullName>
    </alternativeName>
</protein>
<reference evidence="14" key="3">
    <citation type="submission" date="2025-09" db="UniProtKB">
        <authorList>
            <consortium name="Ensembl"/>
        </authorList>
    </citation>
    <scope>IDENTIFICATION</scope>
</reference>
<keyword evidence="7 12" id="KW-0472">Membrane</keyword>
<evidence type="ECO:0000313" key="15">
    <source>
        <dbReference type="Proteomes" id="UP000694680"/>
    </source>
</evidence>